<dbReference type="Proteomes" id="UP001281410">
    <property type="component" value="Unassembled WGS sequence"/>
</dbReference>
<dbReference type="AlphaFoldDB" id="A0AAE0AKA4"/>
<evidence type="ECO:0000313" key="2">
    <source>
        <dbReference type="Proteomes" id="UP001281410"/>
    </source>
</evidence>
<protein>
    <submittedName>
        <fullName evidence="1">Uncharacterized protein</fullName>
    </submittedName>
</protein>
<proteinExistence type="predicted"/>
<evidence type="ECO:0000313" key="1">
    <source>
        <dbReference type="EMBL" id="KAK3218952.1"/>
    </source>
</evidence>
<comment type="caution">
    <text evidence="1">The sequence shown here is derived from an EMBL/GenBank/DDBJ whole genome shotgun (WGS) entry which is preliminary data.</text>
</comment>
<reference evidence="1" key="1">
    <citation type="journal article" date="2023" name="Plant J.">
        <title>Genome sequences and population genomics provide insights into the demographic history, inbreeding, and mutation load of two 'living fossil' tree species of Dipteronia.</title>
        <authorList>
            <person name="Feng Y."/>
            <person name="Comes H.P."/>
            <person name="Chen J."/>
            <person name="Zhu S."/>
            <person name="Lu R."/>
            <person name="Zhang X."/>
            <person name="Li P."/>
            <person name="Qiu J."/>
            <person name="Olsen K.M."/>
            <person name="Qiu Y."/>
        </authorList>
    </citation>
    <scope>NUCLEOTIDE SEQUENCE</scope>
    <source>
        <strain evidence="1">NBL</strain>
    </source>
</reference>
<name>A0AAE0AKA4_9ROSI</name>
<gene>
    <name evidence="1" type="ORF">Dsin_012922</name>
</gene>
<organism evidence="1 2">
    <name type="scientific">Dipteronia sinensis</name>
    <dbReference type="NCBI Taxonomy" id="43782"/>
    <lineage>
        <taxon>Eukaryota</taxon>
        <taxon>Viridiplantae</taxon>
        <taxon>Streptophyta</taxon>
        <taxon>Embryophyta</taxon>
        <taxon>Tracheophyta</taxon>
        <taxon>Spermatophyta</taxon>
        <taxon>Magnoliopsida</taxon>
        <taxon>eudicotyledons</taxon>
        <taxon>Gunneridae</taxon>
        <taxon>Pentapetalae</taxon>
        <taxon>rosids</taxon>
        <taxon>malvids</taxon>
        <taxon>Sapindales</taxon>
        <taxon>Sapindaceae</taxon>
        <taxon>Hippocastanoideae</taxon>
        <taxon>Acereae</taxon>
        <taxon>Dipteronia</taxon>
    </lineage>
</organism>
<keyword evidence="2" id="KW-1185">Reference proteome</keyword>
<sequence>MEVAIGDQRTSICVDHHMCKDGGHDLHLSVDKGRRPLSLRKWRLRDVPMEFHGDGNPPMDPYQFYGLYLREVGGRVSEHNLTGYVVQYPYIEFRSGATIKNFINNLMKTRKFQGLKYTYWDNLIATNHMDFVVKHNVEFILENLNLPQLEPQEIVDKFVAAQLLQAKHPFLAF</sequence>
<accession>A0AAE0AKA4</accession>
<dbReference type="EMBL" id="JANJYJ010000004">
    <property type="protein sequence ID" value="KAK3218952.1"/>
    <property type="molecule type" value="Genomic_DNA"/>
</dbReference>